<organism evidence="2">
    <name type="scientific">Podoviridae sp. ctXBg1</name>
    <dbReference type="NCBI Taxonomy" id="2827739"/>
    <lineage>
        <taxon>Viruses</taxon>
        <taxon>Duplodnaviria</taxon>
        <taxon>Heunggongvirae</taxon>
        <taxon>Uroviricota</taxon>
        <taxon>Caudoviricetes</taxon>
    </lineage>
</organism>
<protein>
    <submittedName>
        <fullName evidence="2">Putative protease</fullName>
    </submittedName>
</protein>
<feature type="region of interest" description="Disordered" evidence="1">
    <location>
        <begin position="1"/>
        <end position="87"/>
    </location>
</feature>
<sequence length="221" mass="23712">MADEQNQTGSTGLGTQGASTEGQQTQGEGQQQDSTQSNPPKTDGMPNALGEVNPPNPETNDGQQQKQSTAPEKYEPFNFGENPAIDPTSIEQFSTAAREAGLSQEQAQKVLDSLAPSVATKLRVDLVRQAGEWLKASEADPEFGGAAFEANKGIAVGAYQKLATPELREILNNSGLCNHPEVIRLFYRIGKMTSQDSGVKGAPTPRDNGFADMYPNSPMRW</sequence>
<feature type="region of interest" description="Disordered" evidence="1">
    <location>
        <begin position="196"/>
        <end position="221"/>
    </location>
</feature>
<feature type="compositionally biased region" description="Low complexity" evidence="1">
    <location>
        <begin position="16"/>
        <end position="37"/>
    </location>
</feature>
<keyword evidence="2" id="KW-0645">Protease</keyword>
<feature type="compositionally biased region" description="Polar residues" evidence="1">
    <location>
        <begin position="58"/>
        <end position="70"/>
    </location>
</feature>
<dbReference type="GO" id="GO:0008233">
    <property type="term" value="F:peptidase activity"/>
    <property type="evidence" value="ECO:0007669"/>
    <property type="project" value="UniProtKB-KW"/>
</dbReference>
<evidence type="ECO:0000256" key="1">
    <source>
        <dbReference type="SAM" id="MobiDB-lite"/>
    </source>
</evidence>
<dbReference type="GO" id="GO:0006508">
    <property type="term" value="P:proteolysis"/>
    <property type="evidence" value="ECO:0007669"/>
    <property type="project" value="UniProtKB-KW"/>
</dbReference>
<feature type="compositionally biased region" description="Polar residues" evidence="1">
    <location>
        <begin position="1"/>
        <end position="10"/>
    </location>
</feature>
<proteinExistence type="predicted"/>
<evidence type="ECO:0000313" key="2">
    <source>
        <dbReference type="EMBL" id="DAF53415.1"/>
    </source>
</evidence>
<keyword evidence="2" id="KW-0378">Hydrolase</keyword>
<name>A0A8S5SRV6_9CAUD</name>
<reference evidence="2" key="1">
    <citation type="journal article" date="2021" name="Proc. Natl. Acad. Sci. U.S.A.">
        <title>A Catalog of Tens of Thousands of Viruses from Human Metagenomes Reveals Hidden Associations with Chronic Diseases.</title>
        <authorList>
            <person name="Tisza M.J."/>
            <person name="Buck C.B."/>
        </authorList>
    </citation>
    <scope>NUCLEOTIDE SEQUENCE</scope>
    <source>
        <strain evidence="2">CtXBg1</strain>
    </source>
</reference>
<dbReference type="EMBL" id="BK032653">
    <property type="protein sequence ID" value="DAF53415.1"/>
    <property type="molecule type" value="Genomic_DNA"/>
</dbReference>
<accession>A0A8S5SRV6</accession>